<dbReference type="EMBL" id="HBKN01019374">
    <property type="protein sequence ID" value="CAE2299759.1"/>
    <property type="molecule type" value="Transcribed_RNA"/>
</dbReference>
<reference evidence="3" key="1">
    <citation type="submission" date="2021-01" db="EMBL/GenBank/DDBJ databases">
        <authorList>
            <person name="Corre E."/>
            <person name="Pelletier E."/>
            <person name="Niang G."/>
            <person name="Scheremetjew M."/>
            <person name="Finn R."/>
            <person name="Kale V."/>
            <person name="Holt S."/>
            <person name="Cochrane G."/>
            <person name="Meng A."/>
            <person name="Brown T."/>
            <person name="Cohen L."/>
        </authorList>
    </citation>
    <scope>NUCLEOTIDE SEQUENCE</scope>
    <source>
        <strain evidence="3">CCMP 2712</strain>
    </source>
</reference>
<feature type="domain" description="J" evidence="2">
    <location>
        <begin position="1296"/>
        <end position="1356"/>
    </location>
</feature>
<sequence>MKESWSWSFLEDSLCLAPSATDPDDIIITVKSKASAMKRVIGMTGDIESRWVISCTNRSKLLSEALFMRDAVLGESHDPSVHMALYGKVWDGQPRLQVQLLIRPYSFSISKGDGEVLEDIALFAIQKLRRLGDTPGGFALKYMFQWHIFTCDERDSVINTIKGNCLKIGSNLDLGCSVSFTELEQEAISLDRTRLCALDSCPVQKLPSPKAAVGQTAWRKASPEPLVLLLTGKEILECQADTMRVNVCRALSSLVSVQRSLHELQRFCLVFDDGSAHIYETANRDVLLVALESILYDARFHSSGTRVMPSEVMAHSRMVPYSASPEFVIFAESVVLKRLASLVDSGLLIGGDDHDLLNPYVVQAAMDFCSNNSDIAVNGTLDSKDFEMAVSCVVKQLGGISSLYTGDNTDLVVLLNALCFLLQNKMGFVAFLKIFSDFLDTFSGFVKFLMMSLSSNHKEIQICTLTTLIIICSPPQTEAQDFKNRSDLQRSLKSVMVSKNLCYHLKSIAYLHSLDAKSGSACILMETLKLFHCLLCNPGNLTTSEEIIQILKELLADNSMMISLLSHKSRPISSITWSLFEQIVCSSDDSFVTSMSQSALEDGEGALLRQFHTALFHPDQEQRIVSAKMVAVWIEGNKETVALIRRILPRGMVSLAPQMEDAEVQVRGRTLVKQEETKFKQAGPGDQISKAGSHPHDLSDSVQISHPACYQLSQGESRETLYVLRQRKREEWQDFIAMLRQDKNGILYCWNDKSRKQLRDCIEAQLEHLSQWNGLAGKRDGRSALCWNYREFFVEYPCLDELICVEGFFLKEALKVAENGDEKKVMDQVDDPATFFQSLYRKMLETSEDEERKICLGVMTMLCRHKSEQLSTLWSDRAFYGVQHLVHMLMQTCSRGVRDAILTCFDELFSFRTNCDEFIACDGVSAMIKLAACVQVERHSGNQVIKTDKMIEAGKETSYKQQEYRFWYCSELEEGRACLLSEIQELLRAQKIKPGSFFRLKGQDQWKPLSEIPQLYLTVGLRGKGMNNVDVSVTVLRLIYKLCKTFPSFNENGLPFLPIPRIKRILWSKSCLSHIVQLTLCGHEKVVDETINLLLEMLNSGDTISLRKLYKTGLFYFLLAYQRSNVYGISSVLKKTHMDQDFYRRDSPMDNSFSASRSILHDLLPESLICFLQRHPPDKFSEMFLGDTNNPEAIWHNNMRRHLIDEISRHISDFTCLLRENVLTEYDYTPLLSPIQYAELQEEVWCHNFYLQNLCNIDLFPDWPIYEPFEVLRSIIERWTEQNAQGSTSSTMTSELAFKKLGLQKTDDMQQIRAVYKKLAVQLHPDKNPNGRAEFEEIQSAYEYLSKAYLESNSHGGSSLRSKEIHLLLRAQSILYRRCGTSLSVYRYPCYQSLCQLIERERLRDNFELLCAAFELIALSISVDRGNAQEYVLSGGYPLLKEGLVRWLSDLQRSTKRGDLRLRASAFICQALSAIVDNEEVESRLFHSDLNSQARDSLFLYIHHSLELDQSPALITASLYFCLNASKFKDIVKELLARGSFWSFLAILFTFEVGAGLAKEYLEQNLETSQYTKMPPFLLDEHIASIQNWHGVLTLWMLSKWSNILEEDGSLSPSSLSLRQDLNSCLTPSLGSRVIFLCDEIEMEASKMGFHHNQSLQYAAQKAIDILVIISTRSESPSCLWNMQMRTRLQSYITSKRGEYLHSCGQDLIYENLLNELYISGTYLRLLAQGACDDVANRHKLCHCILRFIHKHLQRNDDVEKLLQHAGEHVSLMLADSWKDLAGSVSENDFYGRVSVQYPYSQQHFDEDLVLGLEAVRAIVVHEHQLHCNAPENQNLFPPCAAQCLRWLPLLLFVASVSCKACNSISRIVVDISRIYKLHFARSLQSPGLMDFFMKVARTCDGFLKSIISGVQELLSDGDFLEEFRVRGGVIDLLAFSLLGDQHALSQGLDTLCCAMRESLHGQKICKDVSRWFPPALARSLLSSPADCIMLLHSTSRSAEFIWNKTCMDELTESVRRVHSDLIKADHVLEQGEQWKMEFSEYEGLIIVGDIFIDVFVKDPMAKLPNPTGFLDALVNAILIMIEQDVQEIEFFDEKGMFTKFRRSDRQVLDRIAEALFTFVRIRSSLTSHLSKSGSIQRIHRCIETFTVQGARSEQILLQVLRIAADSSECVEAMISSQGIKAIFDFVRDRKDSRLIPALDILRACLVHEDTSISRHLIDLGALKVLLDLLEEGPAGIQDYAVARVHAIEMIKRFETDPWRGEVIRNILESYPVWRSCKDQRHDLFIPTQSYSMLQITASNDSNFSTDEVDRSVL</sequence>
<proteinExistence type="predicted"/>
<dbReference type="Gene3D" id="1.25.10.10">
    <property type="entry name" value="Leucine-rich Repeat Variant"/>
    <property type="match status" value="1"/>
</dbReference>
<evidence type="ECO:0000259" key="2">
    <source>
        <dbReference type="PROSITE" id="PS50076"/>
    </source>
</evidence>
<dbReference type="GO" id="GO:0010008">
    <property type="term" value="C:endosome membrane"/>
    <property type="evidence" value="ECO:0007669"/>
    <property type="project" value="TreeGrafter"/>
</dbReference>
<dbReference type="InterPro" id="IPR045802">
    <property type="entry name" value="GRV2/DNAJC13_N"/>
</dbReference>
<evidence type="ECO:0000256" key="1">
    <source>
        <dbReference type="SAM" id="MobiDB-lite"/>
    </source>
</evidence>
<dbReference type="SUPFAM" id="SSF46565">
    <property type="entry name" value="Chaperone J-domain"/>
    <property type="match status" value="1"/>
</dbReference>
<dbReference type="InterPro" id="IPR016024">
    <property type="entry name" value="ARM-type_fold"/>
</dbReference>
<dbReference type="Pfam" id="PF19432">
    <property type="entry name" value="RME-8_N"/>
    <property type="match status" value="1"/>
</dbReference>
<name>A0A7S4NNH6_GUITH</name>
<dbReference type="InterPro" id="IPR044978">
    <property type="entry name" value="GRV2/DNAJC13"/>
</dbReference>
<dbReference type="InterPro" id="IPR001623">
    <property type="entry name" value="DnaJ_domain"/>
</dbReference>
<dbReference type="PROSITE" id="PS50076">
    <property type="entry name" value="DNAJ_2"/>
    <property type="match status" value="1"/>
</dbReference>
<dbReference type="SMART" id="SM00271">
    <property type="entry name" value="DnaJ"/>
    <property type="match status" value="1"/>
</dbReference>
<dbReference type="InterPro" id="IPR011989">
    <property type="entry name" value="ARM-like"/>
</dbReference>
<feature type="region of interest" description="Disordered" evidence="1">
    <location>
        <begin position="676"/>
        <end position="697"/>
    </location>
</feature>
<organism evidence="3">
    <name type="scientific">Guillardia theta</name>
    <name type="common">Cryptophyte</name>
    <name type="synonym">Cryptomonas phi</name>
    <dbReference type="NCBI Taxonomy" id="55529"/>
    <lineage>
        <taxon>Eukaryota</taxon>
        <taxon>Cryptophyceae</taxon>
        <taxon>Pyrenomonadales</taxon>
        <taxon>Geminigeraceae</taxon>
        <taxon>Guillardia</taxon>
    </lineage>
</organism>
<protein>
    <recommendedName>
        <fullName evidence="2">J domain-containing protein</fullName>
    </recommendedName>
</protein>
<dbReference type="SUPFAM" id="SSF48371">
    <property type="entry name" value="ARM repeat"/>
    <property type="match status" value="3"/>
</dbReference>
<gene>
    <name evidence="3" type="ORF">GTHE00462_LOCUS15274</name>
</gene>
<dbReference type="CDD" id="cd06257">
    <property type="entry name" value="DnaJ"/>
    <property type="match status" value="1"/>
</dbReference>
<dbReference type="GO" id="GO:0006898">
    <property type="term" value="P:receptor-mediated endocytosis"/>
    <property type="evidence" value="ECO:0007669"/>
    <property type="project" value="TreeGrafter"/>
</dbReference>
<dbReference type="PANTHER" id="PTHR36983">
    <property type="entry name" value="DNAJ HOMOLOG SUBFAMILY C MEMBER 13"/>
    <property type="match status" value="1"/>
</dbReference>
<dbReference type="Gene3D" id="1.10.287.110">
    <property type="entry name" value="DnaJ domain"/>
    <property type="match status" value="1"/>
</dbReference>
<dbReference type="Pfam" id="PF00226">
    <property type="entry name" value="DnaJ"/>
    <property type="match status" value="1"/>
</dbReference>
<dbReference type="GO" id="GO:2000641">
    <property type="term" value="P:regulation of early endosome to late endosome transport"/>
    <property type="evidence" value="ECO:0007669"/>
    <property type="project" value="InterPro"/>
</dbReference>
<dbReference type="PANTHER" id="PTHR36983:SF2">
    <property type="entry name" value="DNAJ HOMOLOG SUBFAMILY C MEMBER 13"/>
    <property type="match status" value="1"/>
</dbReference>
<evidence type="ECO:0000313" key="3">
    <source>
        <dbReference type="EMBL" id="CAE2299759.1"/>
    </source>
</evidence>
<dbReference type="GO" id="GO:0007032">
    <property type="term" value="P:endosome organization"/>
    <property type="evidence" value="ECO:0007669"/>
    <property type="project" value="InterPro"/>
</dbReference>
<dbReference type="InterPro" id="IPR036869">
    <property type="entry name" value="J_dom_sf"/>
</dbReference>
<accession>A0A7S4NNH6</accession>